<dbReference type="NCBIfam" id="NF038083">
    <property type="entry name" value="CU044_5270_fam"/>
    <property type="match status" value="1"/>
</dbReference>
<evidence type="ECO:0008006" key="5">
    <source>
        <dbReference type="Google" id="ProtNLM"/>
    </source>
</evidence>
<keyword evidence="2" id="KW-0812">Transmembrane</keyword>
<accession>A0A4R5BBW2</accession>
<gene>
    <name evidence="3" type="ORF">E1293_17105</name>
</gene>
<comment type="caution">
    <text evidence="3">The sequence shown here is derived from an EMBL/GenBank/DDBJ whole genome shotgun (WGS) entry which is preliminary data.</text>
</comment>
<dbReference type="AlphaFoldDB" id="A0A4R5BBW2"/>
<evidence type="ECO:0000313" key="3">
    <source>
        <dbReference type="EMBL" id="TDD82166.1"/>
    </source>
</evidence>
<feature type="transmembrane region" description="Helical" evidence="2">
    <location>
        <begin position="47"/>
        <end position="68"/>
    </location>
</feature>
<proteinExistence type="predicted"/>
<dbReference type="RefSeq" id="WP_132198402.1">
    <property type="nucleotide sequence ID" value="NZ_SMKY01000068.1"/>
</dbReference>
<protein>
    <recommendedName>
        <fullName evidence="5">CU044_5270 family protein</fullName>
    </recommendedName>
</protein>
<dbReference type="OrthoDB" id="3612087at2"/>
<reference evidence="3 4" key="1">
    <citation type="submission" date="2019-03" db="EMBL/GenBank/DDBJ databases">
        <title>Draft genome sequences of novel Actinobacteria.</title>
        <authorList>
            <person name="Sahin N."/>
            <person name="Ay H."/>
            <person name="Saygin H."/>
        </authorList>
    </citation>
    <scope>NUCLEOTIDE SEQUENCE [LARGE SCALE GENOMIC DNA]</scope>
    <source>
        <strain evidence="3 4">DSM 45941</strain>
    </source>
</reference>
<evidence type="ECO:0000256" key="2">
    <source>
        <dbReference type="SAM" id="Phobius"/>
    </source>
</evidence>
<keyword evidence="2" id="KW-0472">Membrane</keyword>
<evidence type="ECO:0000313" key="4">
    <source>
        <dbReference type="Proteomes" id="UP000295578"/>
    </source>
</evidence>
<evidence type="ECO:0000256" key="1">
    <source>
        <dbReference type="SAM" id="MobiDB-lite"/>
    </source>
</evidence>
<dbReference type="InterPro" id="IPR047789">
    <property type="entry name" value="CU044_5270-like"/>
</dbReference>
<dbReference type="EMBL" id="SMKY01000068">
    <property type="protein sequence ID" value="TDD82166.1"/>
    <property type="molecule type" value="Genomic_DNA"/>
</dbReference>
<feature type="region of interest" description="Disordered" evidence="1">
    <location>
        <begin position="71"/>
        <end position="92"/>
    </location>
</feature>
<organism evidence="3 4">
    <name type="scientific">Actinomadura darangshiensis</name>
    <dbReference type="NCBI Taxonomy" id="705336"/>
    <lineage>
        <taxon>Bacteria</taxon>
        <taxon>Bacillati</taxon>
        <taxon>Actinomycetota</taxon>
        <taxon>Actinomycetes</taxon>
        <taxon>Streptosporangiales</taxon>
        <taxon>Thermomonosporaceae</taxon>
        <taxon>Actinomadura</taxon>
    </lineage>
</organism>
<name>A0A4R5BBW2_9ACTN</name>
<dbReference type="Proteomes" id="UP000295578">
    <property type="component" value="Unassembled WGS sequence"/>
</dbReference>
<sequence length="330" mass="35420">MNDLDILREAWAEPAPPADTSRTAARTALLERASGTTKARRSRLPRFSVRLVAVGALAAAVAIGVTVVQTGGGTDEHGRPRPVVPGIPTGPVADASQALERAALAAEARPFTPPRPDQWIYVESQSRKSRGKPNGALSKNPHDTAVFRNWKRADGKKVADLEDGKLRFAGTMPTTPPSDYATLAALPTDPSALLHWFYKEMGGLGDNEEERYDVAYGMLGTMLRDNVLPPRTEAAAFRAIKQIPGVTLVKGRVDAAGRPALALGRLSEGWLHEELLLDPSTYAYLGERAVAVKDRTSRGEGGGHRDKKGDLLTLTVRLKAGIVDTAGQRL</sequence>
<keyword evidence="2" id="KW-1133">Transmembrane helix</keyword>
<keyword evidence="4" id="KW-1185">Reference proteome</keyword>